<dbReference type="OrthoDB" id="975949at2"/>
<dbReference type="SUPFAM" id="SSF53474">
    <property type="entry name" value="alpha/beta-Hydrolases"/>
    <property type="match status" value="1"/>
</dbReference>
<dbReference type="InterPro" id="IPR029058">
    <property type="entry name" value="AB_hydrolase_fold"/>
</dbReference>
<dbReference type="AlphaFoldDB" id="A0A4R6IVA7"/>
<dbReference type="RefSeq" id="WP_133474429.1">
    <property type="nucleotide sequence ID" value="NZ_SNWP01000011.1"/>
</dbReference>
<comment type="caution">
    <text evidence="2">The sequence shown here is derived from an EMBL/GenBank/DDBJ whole genome shotgun (WGS) entry which is preliminary data.</text>
</comment>
<keyword evidence="3" id="KW-1185">Reference proteome</keyword>
<dbReference type="PANTHER" id="PTHR43798">
    <property type="entry name" value="MONOACYLGLYCEROL LIPASE"/>
    <property type="match status" value="1"/>
</dbReference>
<accession>A0A4R6IVA7</accession>
<evidence type="ECO:0000313" key="3">
    <source>
        <dbReference type="Proteomes" id="UP000295741"/>
    </source>
</evidence>
<dbReference type="PANTHER" id="PTHR43798:SF33">
    <property type="entry name" value="HYDROLASE, PUTATIVE (AFU_ORTHOLOGUE AFUA_2G14860)-RELATED"/>
    <property type="match status" value="1"/>
</dbReference>
<name>A0A4R6IVA7_9BACT</name>
<dbReference type="InterPro" id="IPR050266">
    <property type="entry name" value="AB_hydrolase_sf"/>
</dbReference>
<organism evidence="2 3">
    <name type="scientific">Sediminibacterium goheungense</name>
    <dbReference type="NCBI Taxonomy" id="1086393"/>
    <lineage>
        <taxon>Bacteria</taxon>
        <taxon>Pseudomonadati</taxon>
        <taxon>Bacteroidota</taxon>
        <taxon>Chitinophagia</taxon>
        <taxon>Chitinophagales</taxon>
        <taxon>Chitinophagaceae</taxon>
        <taxon>Sediminibacterium</taxon>
    </lineage>
</organism>
<protein>
    <submittedName>
        <fullName evidence="2">Pimeloyl-ACP methyl ester carboxylesterase</fullName>
    </submittedName>
</protein>
<dbReference type="InterPro" id="IPR000073">
    <property type="entry name" value="AB_hydrolase_1"/>
</dbReference>
<evidence type="ECO:0000313" key="2">
    <source>
        <dbReference type="EMBL" id="TDO26579.1"/>
    </source>
</evidence>
<dbReference type="Gene3D" id="3.40.50.1820">
    <property type="entry name" value="alpha/beta hydrolase"/>
    <property type="match status" value="1"/>
</dbReference>
<dbReference type="EMBL" id="SNWP01000011">
    <property type="protein sequence ID" value="TDO26579.1"/>
    <property type="molecule type" value="Genomic_DNA"/>
</dbReference>
<proteinExistence type="predicted"/>
<gene>
    <name evidence="2" type="ORF">BC659_1887</name>
</gene>
<dbReference type="GO" id="GO:0016020">
    <property type="term" value="C:membrane"/>
    <property type="evidence" value="ECO:0007669"/>
    <property type="project" value="TreeGrafter"/>
</dbReference>
<evidence type="ECO:0000259" key="1">
    <source>
        <dbReference type="Pfam" id="PF00561"/>
    </source>
</evidence>
<reference evidence="2 3" key="1">
    <citation type="submission" date="2019-03" db="EMBL/GenBank/DDBJ databases">
        <title>Genomic Encyclopedia of Archaeal and Bacterial Type Strains, Phase II (KMG-II): from individual species to whole genera.</title>
        <authorList>
            <person name="Goeker M."/>
        </authorList>
    </citation>
    <scope>NUCLEOTIDE SEQUENCE [LARGE SCALE GENOMIC DNA]</scope>
    <source>
        <strain evidence="2 3">DSM 28323</strain>
    </source>
</reference>
<dbReference type="PRINTS" id="PR00111">
    <property type="entry name" value="ABHYDROLASE"/>
</dbReference>
<sequence length="268" mass="31641">MSVPLFITFRGSRLHYHRFGHGKQWLFCFHGYGEEGAKFLLLEDDLANTHTIIAIDMPFHGNTDWQDPLLLEPADLMGIIQQLAPPDTPFQLMGYSMGGRICLRLLECYPQYISSLILVAPDGLHRNPWQKFSTQTWVGNRLFRFTMQYPGWMFMLMGLATQLGLFNKSISKFAHYYLDDAVERKKLYKRWTTMRRFRPQIQRLKKIIESQKIPVHLLFGKYDRVILPKHGYRLQQGLERFITIKEIEAGHHLLQEKFKIHFLPMLKN</sequence>
<dbReference type="Proteomes" id="UP000295741">
    <property type="component" value="Unassembled WGS sequence"/>
</dbReference>
<feature type="domain" description="AB hydrolase-1" evidence="1">
    <location>
        <begin position="25"/>
        <end position="255"/>
    </location>
</feature>
<dbReference type="Pfam" id="PF00561">
    <property type="entry name" value="Abhydrolase_1"/>
    <property type="match status" value="1"/>
</dbReference>